<reference evidence="1 2" key="1">
    <citation type="submission" date="2017-12" db="EMBL/GenBank/DDBJ databases">
        <title>Characterization of six clinical isolates of Enterochimera gen. nov., a novel genus of the Yersiniaciae family and the three species Enterochimera arupensis sp. nov., Enterochimera coloradensis sp. nov, and Enterochimera californica sp. nov.</title>
        <authorList>
            <person name="Rossi A."/>
            <person name="Fisher M."/>
        </authorList>
    </citation>
    <scope>NUCLEOTIDE SEQUENCE [LARGE SCALE GENOMIC DNA]</scope>
    <source>
        <strain evidence="2">2015-Iso6</strain>
    </source>
</reference>
<organism evidence="1 2">
    <name type="scientific">Chimaeribacter californicus</name>
    <dbReference type="NCBI Taxonomy" id="2060067"/>
    <lineage>
        <taxon>Bacteria</taxon>
        <taxon>Pseudomonadati</taxon>
        <taxon>Pseudomonadota</taxon>
        <taxon>Gammaproteobacteria</taxon>
        <taxon>Enterobacterales</taxon>
        <taxon>Yersiniaceae</taxon>
        <taxon>Chimaeribacter</taxon>
    </lineage>
</organism>
<keyword evidence="2" id="KW-1185">Reference proteome</keyword>
<protein>
    <submittedName>
        <fullName evidence="1">Uncharacterized protein</fullName>
    </submittedName>
</protein>
<dbReference type="Proteomes" id="UP000234240">
    <property type="component" value="Unassembled WGS sequence"/>
</dbReference>
<comment type="caution">
    <text evidence="1">The sequence shown here is derived from an EMBL/GenBank/DDBJ whole genome shotgun (WGS) entry which is preliminary data.</text>
</comment>
<dbReference type="EMBL" id="PJZF01000011">
    <property type="protein sequence ID" value="PLR35419.1"/>
    <property type="molecule type" value="Genomic_DNA"/>
</dbReference>
<dbReference type="AlphaFoldDB" id="A0A2N5E3K4"/>
<sequence length="162" mass="18271">MSTKARFFKKVQQNNTMTVTDERSVEADIQAFCRRMEDFARQVRQWFEGSGIEVIVSRKYLHDLSTIGFSLNSGSVCYEITTITLRHGLRSVTIMPEQLWRAGDKGCVTLTIDTAAGASGKQKFYLRMAPESGWLIRDEGQASADSLLLTEEVFFQTIESLA</sequence>
<evidence type="ECO:0000313" key="2">
    <source>
        <dbReference type="Proteomes" id="UP000234240"/>
    </source>
</evidence>
<dbReference type="RefSeq" id="WP_101816638.1">
    <property type="nucleotide sequence ID" value="NZ_PJZF01000011.1"/>
</dbReference>
<accession>A0A2N5E3K4</accession>
<dbReference type="OrthoDB" id="6604118at2"/>
<gene>
    <name evidence="1" type="ORF">CYR55_13460</name>
</gene>
<evidence type="ECO:0000313" key="1">
    <source>
        <dbReference type="EMBL" id="PLR35419.1"/>
    </source>
</evidence>
<name>A0A2N5E3K4_9GAMM</name>
<proteinExistence type="predicted"/>